<reference evidence="2" key="1">
    <citation type="journal article" date="2022" name="Mol. Ecol. Resour.">
        <title>The genomes of chicory, endive, great burdock and yacon provide insights into Asteraceae palaeo-polyploidization history and plant inulin production.</title>
        <authorList>
            <person name="Fan W."/>
            <person name="Wang S."/>
            <person name="Wang H."/>
            <person name="Wang A."/>
            <person name="Jiang F."/>
            <person name="Liu H."/>
            <person name="Zhao H."/>
            <person name="Xu D."/>
            <person name="Zhang Y."/>
        </authorList>
    </citation>
    <scope>NUCLEOTIDE SEQUENCE [LARGE SCALE GENOMIC DNA]</scope>
    <source>
        <strain evidence="2">cv. Yunnan</strain>
    </source>
</reference>
<dbReference type="EMBL" id="CM042025">
    <property type="protein sequence ID" value="KAI3809070.1"/>
    <property type="molecule type" value="Genomic_DNA"/>
</dbReference>
<reference evidence="1 2" key="2">
    <citation type="journal article" date="2022" name="Mol. Ecol. Resour.">
        <title>The genomes of chicory, endive, great burdock and yacon provide insights into Asteraceae paleo-polyploidization history and plant inulin production.</title>
        <authorList>
            <person name="Fan W."/>
            <person name="Wang S."/>
            <person name="Wang H."/>
            <person name="Wang A."/>
            <person name="Jiang F."/>
            <person name="Liu H."/>
            <person name="Zhao H."/>
            <person name="Xu D."/>
            <person name="Zhang Y."/>
        </authorList>
    </citation>
    <scope>NUCLEOTIDE SEQUENCE [LARGE SCALE GENOMIC DNA]</scope>
    <source>
        <strain evidence="2">cv. Yunnan</strain>
        <tissue evidence="1">Leaves</tissue>
    </source>
</reference>
<accession>A0ACB9IM46</accession>
<sequence length="266" mass="29898">MLIEHNVDPVHESALSLFYNLHIFQVNLPCKNVHSYGGLAIARVLWLFVARSVGPHWAYKSFANLNSALPFNNWPDPSVELMWAPPPEPPCTKQAHGDSTSTCRDALDGTRRCFCKSAFLWDAATGQCVKGRSQKGQKKKDSTCCIYAIDFGRPAEDVNLVAYIKRIVNEERLVDVIDPMIKKHTTSLDIDAMKAFGFLVMSCLEELRENRPSMKEISEEIAYIIGIVATTVEDNRLLQFVHRALKVVTYAPNIVCHAVRVVLHVT</sequence>
<comment type="caution">
    <text evidence="1">The sequence shown here is derived from an EMBL/GenBank/DDBJ whole genome shotgun (WGS) entry which is preliminary data.</text>
</comment>
<name>A0ACB9IM46_9ASTR</name>
<dbReference type="Proteomes" id="UP001056120">
    <property type="component" value="Linkage Group LG08"/>
</dbReference>
<gene>
    <name evidence="1" type="ORF">L1987_25038</name>
</gene>
<evidence type="ECO:0000313" key="2">
    <source>
        <dbReference type="Proteomes" id="UP001056120"/>
    </source>
</evidence>
<evidence type="ECO:0000313" key="1">
    <source>
        <dbReference type="EMBL" id="KAI3809070.1"/>
    </source>
</evidence>
<keyword evidence="2" id="KW-1185">Reference proteome</keyword>
<proteinExistence type="predicted"/>
<protein>
    <submittedName>
        <fullName evidence="1">Uncharacterized protein</fullName>
    </submittedName>
</protein>
<organism evidence="1 2">
    <name type="scientific">Smallanthus sonchifolius</name>
    <dbReference type="NCBI Taxonomy" id="185202"/>
    <lineage>
        <taxon>Eukaryota</taxon>
        <taxon>Viridiplantae</taxon>
        <taxon>Streptophyta</taxon>
        <taxon>Embryophyta</taxon>
        <taxon>Tracheophyta</taxon>
        <taxon>Spermatophyta</taxon>
        <taxon>Magnoliopsida</taxon>
        <taxon>eudicotyledons</taxon>
        <taxon>Gunneridae</taxon>
        <taxon>Pentapetalae</taxon>
        <taxon>asterids</taxon>
        <taxon>campanulids</taxon>
        <taxon>Asterales</taxon>
        <taxon>Asteraceae</taxon>
        <taxon>Asteroideae</taxon>
        <taxon>Heliantheae alliance</taxon>
        <taxon>Millerieae</taxon>
        <taxon>Smallanthus</taxon>
    </lineage>
</organism>